<feature type="transmembrane region" description="Helical" evidence="1">
    <location>
        <begin position="128"/>
        <end position="146"/>
    </location>
</feature>
<keyword evidence="1" id="KW-1133">Transmembrane helix</keyword>
<proteinExistence type="predicted"/>
<evidence type="ECO:0000313" key="3">
    <source>
        <dbReference type="RefSeq" id="XP_017033528.2"/>
    </source>
</evidence>
<dbReference type="RefSeq" id="XP_017033528.2">
    <property type="nucleotide sequence ID" value="XM_017178039.3"/>
</dbReference>
<dbReference type="OMA" id="DVQLIHP"/>
<dbReference type="GeneID" id="108082581"/>
<protein>
    <submittedName>
        <fullName evidence="3">Uncharacterized protein</fullName>
    </submittedName>
</protein>
<reference evidence="2" key="1">
    <citation type="submission" date="2025-05" db="UniProtKB">
        <authorList>
            <consortium name="RefSeq"/>
        </authorList>
    </citation>
    <scope>NUCLEOTIDE SEQUENCE [LARGE SCALE GENOMIC DNA]</scope>
    <source>
        <strain evidence="2">14028-0561.14</strain>
    </source>
</reference>
<keyword evidence="1" id="KW-0472">Membrane</keyword>
<organism evidence="2 3">
    <name type="scientific">Drosophila kikkawai</name>
    <name type="common">Fruit fly</name>
    <dbReference type="NCBI Taxonomy" id="30033"/>
    <lineage>
        <taxon>Eukaryota</taxon>
        <taxon>Metazoa</taxon>
        <taxon>Ecdysozoa</taxon>
        <taxon>Arthropoda</taxon>
        <taxon>Hexapoda</taxon>
        <taxon>Insecta</taxon>
        <taxon>Pterygota</taxon>
        <taxon>Neoptera</taxon>
        <taxon>Endopterygota</taxon>
        <taxon>Diptera</taxon>
        <taxon>Brachycera</taxon>
        <taxon>Muscomorpha</taxon>
        <taxon>Ephydroidea</taxon>
        <taxon>Drosophilidae</taxon>
        <taxon>Drosophila</taxon>
        <taxon>Sophophora</taxon>
    </lineage>
</organism>
<evidence type="ECO:0000313" key="2">
    <source>
        <dbReference type="Proteomes" id="UP001652661"/>
    </source>
</evidence>
<gene>
    <name evidence="3" type="primary">LOC108082581</name>
</gene>
<evidence type="ECO:0000256" key="1">
    <source>
        <dbReference type="SAM" id="Phobius"/>
    </source>
</evidence>
<dbReference type="OrthoDB" id="7937255at2759"/>
<keyword evidence="2" id="KW-1185">Reference proteome</keyword>
<name>A0A6P4JG02_DROKI</name>
<dbReference type="Proteomes" id="UP001652661">
    <property type="component" value="Chromosome 2R"/>
</dbReference>
<dbReference type="AlphaFoldDB" id="A0A6P4JG02"/>
<sequence length="371" mass="42391">MSDKRFVVVAGRQFQFVQLHRHRAIAVTLTLLCALACAYMCSSSSLSRYIFIFFVWETRFLLGWLAGLRLPSFRLEYSKRHYKCLGQLQGGLTPCEISESEGGPIQKHLCPAESDLLPYKKKTQKTSIMSGLLVLLLCAFCCSVAAKPPAARRAQFHDDVQLIHPHIISLERLEHLLQRAGEIFGPALEEDSMAEASSQVEEHQVQPQQRLLPPTEQPYNFYLPLYDYVEPKLDEKSRRLEKINPPPQKLEHNYYADKPKKKPKKFNAATKHINLNLKWLNTYEKAMGGAKAPKAMYLEQDERNRINFDDSFFAVDMQVKVPDNQPHREAGAPSAELLQHGEEQAEEDLMAAPAQLSYNYKAPAQVKEHRL</sequence>
<reference evidence="3" key="2">
    <citation type="submission" date="2025-08" db="UniProtKB">
        <authorList>
            <consortium name="RefSeq"/>
        </authorList>
    </citation>
    <scope>IDENTIFICATION</scope>
    <source>
        <strain evidence="3">14028-0561.14</strain>
        <tissue evidence="3">Whole fly</tissue>
    </source>
</reference>
<keyword evidence="1" id="KW-0812">Transmembrane</keyword>
<feature type="transmembrane region" description="Helical" evidence="1">
    <location>
        <begin position="50"/>
        <end position="70"/>
    </location>
</feature>
<accession>A0A6P4JG02</accession>